<protein>
    <recommendedName>
        <fullName evidence="1">Nitrogen regulatory protein P-II</fullName>
    </recommendedName>
</protein>
<dbReference type="EMBL" id="FODT01000015">
    <property type="protein sequence ID" value="SEP33593.1"/>
    <property type="molecule type" value="Genomic_DNA"/>
</dbReference>
<accession>A0A1H8X1G9</accession>
<gene>
    <name evidence="4" type="ORF">SAMN05444123_11555</name>
</gene>
<dbReference type="GO" id="GO:0005829">
    <property type="term" value="C:cytosol"/>
    <property type="evidence" value="ECO:0007669"/>
    <property type="project" value="TreeGrafter"/>
</dbReference>
<name>A0A1H8X1G9_9BRAD</name>
<comment type="function">
    <text evidence="2">In nitrogen-limiting conditions, when the ratio of Gln to 2-ketoglutarate decreases, P-II is uridylylated to P-II-UMP. P-II-UMP allows the deadenylation of glutamine synthetase (GS), thus activating the enzyme. Conversely, in nitrogen excess P-II is deuridylated and promotes the adenylation of GS. P-II indirectly controls the transcription of the GS gene (glnA). P-II prevents NR-II-catalyzed conversion of NR-I to NR-I-phosphate, the transcriptional activator of glnA. When P-II is uridylylated to P-II-UMP, these events are reversed.</text>
</comment>
<dbReference type="PROSITE" id="PS51343">
    <property type="entry name" value="PII_GLNB_DOM"/>
    <property type="match status" value="1"/>
</dbReference>
<reference evidence="5" key="1">
    <citation type="submission" date="2016-10" db="EMBL/GenBank/DDBJ databases">
        <authorList>
            <person name="Varghese N."/>
            <person name="Submissions S."/>
        </authorList>
    </citation>
    <scope>NUCLEOTIDE SEQUENCE [LARGE SCALE GENOMIC DNA]</scope>
    <source>
        <strain evidence="5">DSM 123</strain>
    </source>
</reference>
<dbReference type="Pfam" id="PF00543">
    <property type="entry name" value="P-II"/>
    <property type="match status" value="1"/>
</dbReference>
<keyword evidence="3" id="KW-0597">Phosphoprotein</keyword>
<dbReference type="PANTHER" id="PTHR30115:SF11">
    <property type="entry name" value="NITROGEN REGULATORY PROTEIN P-II HOMOLOG"/>
    <property type="match status" value="1"/>
</dbReference>
<dbReference type="GO" id="GO:0005524">
    <property type="term" value="F:ATP binding"/>
    <property type="evidence" value="ECO:0007669"/>
    <property type="project" value="TreeGrafter"/>
</dbReference>
<dbReference type="OrthoDB" id="7959799at2"/>
<dbReference type="GO" id="GO:0006808">
    <property type="term" value="P:regulation of nitrogen utilization"/>
    <property type="evidence" value="ECO:0007669"/>
    <property type="project" value="InterPro"/>
</dbReference>
<dbReference type="PANTHER" id="PTHR30115">
    <property type="entry name" value="NITROGEN REGULATORY PROTEIN P-II"/>
    <property type="match status" value="1"/>
</dbReference>
<dbReference type="InterPro" id="IPR011322">
    <property type="entry name" value="N-reg_PII-like_a/b"/>
</dbReference>
<dbReference type="GO" id="GO:0030234">
    <property type="term" value="F:enzyme regulator activity"/>
    <property type="evidence" value="ECO:0007669"/>
    <property type="project" value="InterPro"/>
</dbReference>
<dbReference type="Proteomes" id="UP000199615">
    <property type="component" value="Unassembled WGS sequence"/>
</dbReference>
<sequence>MNEEPNVLITAFIKPNMEGHVVKALHDLPEFPGFTIDRIRGQGRGRGAGGQFHATEYNFSYQEHLQMQIVCREAISGEICSRIARAAWTGSKGDGIIFTQVVKNFLRIRTDGKQGGAPE</sequence>
<dbReference type="SUPFAM" id="SSF54913">
    <property type="entry name" value="GlnB-like"/>
    <property type="match status" value="1"/>
</dbReference>
<evidence type="ECO:0000313" key="4">
    <source>
        <dbReference type="EMBL" id="SEP33593.1"/>
    </source>
</evidence>
<proteinExistence type="predicted"/>
<feature type="modified residue" description="O-UMP-tyrosine" evidence="3">
    <location>
        <position position="57"/>
    </location>
</feature>
<dbReference type="SMART" id="SM00938">
    <property type="entry name" value="P-II"/>
    <property type="match status" value="1"/>
</dbReference>
<dbReference type="InterPro" id="IPR015867">
    <property type="entry name" value="N-reg_PII/ATP_PRibTrfase_C"/>
</dbReference>
<organism evidence="4 5">
    <name type="scientific">Rhodopseudomonas pseudopalustris</name>
    <dbReference type="NCBI Taxonomy" id="1513892"/>
    <lineage>
        <taxon>Bacteria</taxon>
        <taxon>Pseudomonadati</taxon>
        <taxon>Pseudomonadota</taxon>
        <taxon>Alphaproteobacteria</taxon>
        <taxon>Hyphomicrobiales</taxon>
        <taxon>Nitrobacteraceae</taxon>
        <taxon>Rhodopseudomonas</taxon>
    </lineage>
</organism>
<dbReference type="RefSeq" id="WP_057196273.1">
    <property type="nucleotide sequence ID" value="NZ_FODT01000015.1"/>
</dbReference>
<evidence type="ECO:0000313" key="5">
    <source>
        <dbReference type="Proteomes" id="UP000199615"/>
    </source>
</evidence>
<dbReference type="AlphaFoldDB" id="A0A1H8X1G9"/>
<evidence type="ECO:0000256" key="3">
    <source>
        <dbReference type="PIRSR" id="PIRSR602187-50"/>
    </source>
</evidence>
<dbReference type="InterPro" id="IPR002187">
    <property type="entry name" value="N-reg_PII"/>
</dbReference>
<dbReference type="Gene3D" id="3.30.70.120">
    <property type="match status" value="1"/>
</dbReference>
<evidence type="ECO:0000256" key="2">
    <source>
        <dbReference type="ARBA" id="ARBA00025238"/>
    </source>
</evidence>
<evidence type="ECO:0000256" key="1">
    <source>
        <dbReference type="ARBA" id="ARBA00015681"/>
    </source>
</evidence>
<keyword evidence="5" id="KW-1185">Reference proteome</keyword>